<accession>A0A385DPQ1</accession>
<name>A0A385DPQ1_9CAUD</name>
<evidence type="ECO:0000313" key="2">
    <source>
        <dbReference type="EMBL" id="AXQ61324.1"/>
    </source>
</evidence>
<feature type="compositionally biased region" description="Basic and acidic residues" evidence="1">
    <location>
        <begin position="99"/>
        <end position="123"/>
    </location>
</feature>
<evidence type="ECO:0000313" key="3">
    <source>
        <dbReference type="Proteomes" id="UP000263654"/>
    </source>
</evidence>
<dbReference type="RefSeq" id="YP_010097981.1">
    <property type="nucleotide sequence ID" value="NC_055763.1"/>
</dbReference>
<gene>
    <name evidence="2" type="primary">4</name>
    <name evidence="2" type="ORF">SEA_MARIETTA_4</name>
</gene>
<evidence type="ECO:0000256" key="1">
    <source>
        <dbReference type="SAM" id="MobiDB-lite"/>
    </source>
</evidence>
<organism evidence="2 3">
    <name type="scientific">Gordonia phage Marietta</name>
    <dbReference type="NCBI Taxonomy" id="2301558"/>
    <lineage>
        <taxon>Viruses</taxon>
        <taxon>Duplodnaviria</taxon>
        <taxon>Heunggongvirae</taxon>
        <taxon>Uroviricota</taxon>
        <taxon>Caudoviricetes</taxon>
        <taxon>Zierdtviridae</taxon>
        <taxon>Emilbogenvirinae</taxon>
        <taxon>Sukkupivirus</taxon>
        <taxon>Sukkupivirus marietta</taxon>
    </lineage>
</organism>
<proteinExistence type="predicted"/>
<keyword evidence="3" id="KW-1185">Reference proteome</keyword>
<sequence length="144" mass="16486">MNAENTPTPLPPLQAWSNPTLPELKLDEEITELLQDRARTNFPSVQPPLPPNVEVGNLMRELAEQMREKLAPALRELGLAARGMFQTIEAEWPTVQRIAEEAQREVDERNPPDPNSLRDERGVKRPASVPPMWANNPTRKRRRR</sequence>
<feature type="region of interest" description="Disordered" evidence="1">
    <location>
        <begin position="99"/>
        <end position="144"/>
    </location>
</feature>
<dbReference type="Proteomes" id="UP000263654">
    <property type="component" value="Segment"/>
</dbReference>
<reference evidence="2 3" key="1">
    <citation type="submission" date="2018-07" db="EMBL/GenBank/DDBJ databases">
        <authorList>
            <person name="Burke E.M."/>
            <person name="Good S."/>
            <person name="Jeffords E.T."/>
            <person name="Pearson M."/>
            <person name="Sohlstrom A."/>
            <person name="Westholm D.E."/>
            <person name="Butela K.A."/>
            <person name="Garlena R.A."/>
            <person name="Russell D.A."/>
            <person name="Pope W.H."/>
            <person name="Jacobs-Sera D."/>
            <person name="Hatfull G.F."/>
        </authorList>
    </citation>
    <scope>NUCLEOTIDE SEQUENCE [LARGE SCALE GENOMIC DNA]</scope>
</reference>
<dbReference type="KEGG" id="vg:65115650"/>
<dbReference type="GeneID" id="65115650"/>
<dbReference type="EMBL" id="MH669007">
    <property type="protein sequence ID" value="AXQ61324.1"/>
    <property type="molecule type" value="Genomic_DNA"/>
</dbReference>
<protein>
    <submittedName>
        <fullName evidence="2">Uncharacterized protein</fullName>
    </submittedName>
</protein>